<accession>A0A2J7R5T5</accession>
<sequence length="72" mass="8095">MALESSKETVQRDIEVQIFEVMDSLKSSHIDSLIYNPVEQTLLEVGPQQEKYCAHFPLSQVSVGEVFGVLVQ</sequence>
<evidence type="ECO:0000313" key="2">
    <source>
        <dbReference type="Proteomes" id="UP000235965"/>
    </source>
</evidence>
<organism evidence="1 2">
    <name type="scientific">Cryptotermes secundus</name>
    <dbReference type="NCBI Taxonomy" id="105785"/>
    <lineage>
        <taxon>Eukaryota</taxon>
        <taxon>Metazoa</taxon>
        <taxon>Ecdysozoa</taxon>
        <taxon>Arthropoda</taxon>
        <taxon>Hexapoda</taxon>
        <taxon>Insecta</taxon>
        <taxon>Pterygota</taxon>
        <taxon>Neoptera</taxon>
        <taxon>Polyneoptera</taxon>
        <taxon>Dictyoptera</taxon>
        <taxon>Blattodea</taxon>
        <taxon>Blattoidea</taxon>
        <taxon>Termitoidae</taxon>
        <taxon>Kalotermitidae</taxon>
        <taxon>Cryptotermitinae</taxon>
        <taxon>Cryptotermes</taxon>
    </lineage>
</organism>
<protein>
    <submittedName>
        <fullName evidence="1">Uncharacterized protein</fullName>
    </submittedName>
</protein>
<dbReference type="AlphaFoldDB" id="A0A2J7R5T5"/>
<name>A0A2J7R5T5_9NEOP</name>
<dbReference type="InParanoid" id="A0A2J7R5T5"/>
<keyword evidence="2" id="KW-1185">Reference proteome</keyword>
<evidence type="ECO:0000313" key="1">
    <source>
        <dbReference type="EMBL" id="PNF36193.1"/>
    </source>
</evidence>
<gene>
    <name evidence="1" type="ORF">B7P43_G10670</name>
</gene>
<proteinExistence type="predicted"/>
<dbReference type="Proteomes" id="UP000235965">
    <property type="component" value="Unassembled WGS sequence"/>
</dbReference>
<reference evidence="1 2" key="1">
    <citation type="submission" date="2017-12" db="EMBL/GenBank/DDBJ databases">
        <title>Hemimetabolous genomes reveal molecular basis of termite eusociality.</title>
        <authorList>
            <person name="Harrison M.C."/>
            <person name="Jongepier E."/>
            <person name="Robertson H.M."/>
            <person name="Arning N."/>
            <person name="Bitard-Feildel T."/>
            <person name="Chao H."/>
            <person name="Childers C.P."/>
            <person name="Dinh H."/>
            <person name="Doddapaneni H."/>
            <person name="Dugan S."/>
            <person name="Gowin J."/>
            <person name="Greiner C."/>
            <person name="Han Y."/>
            <person name="Hu H."/>
            <person name="Hughes D.S.T."/>
            <person name="Huylmans A.-K."/>
            <person name="Kemena C."/>
            <person name="Kremer L.P.M."/>
            <person name="Lee S.L."/>
            <person name="Lopez-Ezquerra A."/>
            <person name="Mallet L."/>
            <person name="Monroy-Kuhn J.M."/>
            <person name="Moser A."/>
            <person name="Murali S.C."/>
            <person name="Muzny D.M."/>
            <person name="Otani S."/>
            <person name="Piulachs M.-D."/>
            <person name="Poelchau M."/>
            <person name="Qu J."/>
            <person name="Schaub F."/>
            <person name="Wada-Katsumata A."/>
            <person name="Worley K.C."/>
            <person name="Xie Q."/>
            <person name="Ylla G."/>
            <person name="Poulsen M."/>
            <person name="Gibbs R.A."/>
            <person name="Schal C."/>
            <person name="Richards S."/>
            <person name="Belles X."/>
            <person name="Korb J."/>
            <person name="Bornberg-Bauer E."/>
        </authorList>
    </citation>
    <scope>NUCLEOTIDE SEQUENCE [LARGE SCALE GENOMIC DNA]</scope>
    <source>
        <tissue evidence="1">Whole body</tissue>
    </source>
</reference>
<dbReference type="EMBL" id="NEVH01006990">
    <property type="protein sequence ID" value="PNF36193.1"/>
    <property type="molecule type" value="Genomic_DNA"/>
</dbReference>
<comment type="caution">
    <text evidence="1">The sequence shown here is derived from an EMBL/GenBank/DDBJ whole genome shotgun (WGS) entry which is preliminary data.</text>
</comment>